<keyword evidence="4" id="KW-0274">FAD</keyword>
<evidence type="ECO:0000256" key="1">
    <source>
        <dbReference type="ARBA" id="ARBA00001974"/>
    </source>
</evidence>
<dbReference type="EMBL" id="MN739831">
    <property type="protein sequence ID" value="QHT73678.1"/>
    <property type="molecule type" value="Genomic_DNA"/>
</dbReference>
<protein>
    <recommendedName>
        <fullName evidence="2">thiol oxidase</fullName>
        <ecNumber evidence="2">1.8.3.2</ecNumber>
    </recommendedName>
</protein>
<dbReference type="GO" id="GO:0016971">
    <property type="term" value="F:flavin-dependent sulfhydryl oxidase activity"/>
    <property type="evidence" value="ECO:0007669"/>
    <property type="project" value="InterPro"/>
</dbReference>
<evidence type="ECO:0000313" key="9">
    <source>
        <dbReference type="EMBL" id="QHT73678.1"/>
    </source>
</evidence>
<keyword evidence="7" id="KW-0472">Membrane</keyword>
<evidence type="ECO:0000256" key="7">
    <source>
        <dbReference type="SAM" id="Phobius"/>
    </source>
</evidence>
<evidence type="ECO:0000256" key="2">
    <source>
        <dbReference type="ARBA" id="ARBA00012512"/>
    </source>
</evidence>
<evidence type="ECO:0000259" key="8">
    <source>
        <dbReference type="PROSITE" id="PS51324"/>
    </source>
</evidence>
<dbReference type="PANTHER" id="PTHR12645">
    <property type="entry name" value="ALR/ERV"/>
    <property type="match status" value="1"/>
</dbReference>
<dbReference type="InterPro" id="IPR039799">
    <property type="entry name" value="ALR/ERV"/>
</dbReference>
<dbReference type="AlphaFoldDB" id="A0A6C0GZE6"/>
<keyword evidence="6" id="KW-1015">Disulfide bond</keyword>
<feature type="transmembrane region" description="Helical" evidence="7">
    <location>
        <begin position="137"/>
        <end position="156"/>
    </location>
</feature>
<evidence type="ECO:0000256" key="3">
    <source>
        <dbReference type="ARBA" id="ARBA00022630"/>
    </source>
</evidence>
<accession>A0A6C0GZE6</accession>
<evidence type="ECO:0000256" key="4">
    <source>
        <dbReference type="ARBA" id="ARBA00022827"/>
    </source>
</evidence>
<dbReference type="Gene3D" id="1.20.120.310">
    <property type="entry name" value="ERV/ALR sulfhydryl oxidase domain"/>
    <property type="match status" value="1"/>
</dbReference>
<keyword evidence="7" id="KW-1133">Transmembrane helix</keyword>
<dbReference type="PROSITE" id="PS51324">
    <property type="entry name" value="ERV_ALR"/>
    <property type="match status" value="1"/>
</dbReference>
<dbReference type="GO" id="GO:0005739">
    <property type="term" value="C:mitochondrion"/>
    <property type="evidence" value="ECO:0007669"/>
    <property type="project" value="TreeGrafter"/>
</dbReference>
<evidence type="ECO:0000256" key="5">
    <source>
        <dbReference type="ARBA" id="ARBA00023002"/>
    </source>
</evidence>
<comment type="cofactor">
    <cofactor evidence="1">
        <name>FAD</name>
        <dbReference type="ChEBI" id="CHEBI:57692"/>
    </cofactor>
</comment>
<feature type="domain" description="ERV/ALR sulfhydryl oxidase" evidence="8">
    <location>
        <begin position="6"/>
        <end position="109"/>
    </location>
</feature>
<dbReference type="InterPro" id="IPR036774">
    <property type="entry name" value="ERV/ALR_sulphydryl_oxid_sf"/>
</dbReference>
<organism evidence="9">
    <name type="scientific">viral metagenome</name>
    <dbReference type="NCBI Taxonomy" id="1070528"/>
    <lineage>
        <taxon>unclassified sequences</taxon>
        <taxon>metagenomes</taxon>
        <taxon>organismal metagenomes</taxon>
    </lineage>
</organism>
<dbReference type="GO" id="GO:0050660">
    <property type="term" value="F:flavin adenine dinucleotide binding"/>
    <property type="evidence" value="ECO:0007669"/>
    <property type="project" value="TreeGrafter"/>
</dbReference>
<keyword evidence="5" id="KW-0560">Oxidoreductase</keyword>
<reference evidence="9" key="1">
    <citation type="journal article" date="2020" name="Nature">
        <title>Giant virus diversity and host interactions through global metagenomics.</title>
        <authorList>
            <person name="Schulz F."/>
            <person name="Roux S."/>
            <person name="Paez-Espino D."/>
            <person name="Jungbluth S."/>
            <person name="Walsh D.A."/>
            <person name="Denef V.J."/>
            <person name="McMahon K.D."/>
            <person name="Konstantinidis K.T."/>
            <person name="Eloe-Fadrosh E.A."/>
            <person name="Kyrpides N.C."/>
            <person name="Woyke T."/>
        </authorList>
    </citation>
    <scope>NUCLEOTIDE SEQUENCE</scope>
    <source>
        <strain evidence="9">GVMAG-M-3300023179-4</strain>
    </source>
</reference>
<keyword evidence="7" id="KW-0812">Transmembrane</keyword>
<proteinExistence type="predicted"/>
<dbReference type="SUPFAM" id="SSF69000">
    <property type="entry name" value="FAD-dependent thiol oxidase"/>
    <property type="match status" value="1"/>
</dbReference>
<name>A0A6C0GZE6_9ZZZZ</name>
<dbReference type="InterPro" id="IPR017905">
    <property type="entry name" value="ERV/ALR_sulphydryl_oxidase"/>
</dbReference>
<dbReference type="PANTHER" id="PTHR12645:SF0">
    <property type="entry name" value="FAD-LINKED SULFHYDRYL OXIDASE ALR"/>
    <property type="match status" value="1"/>
</dbReference>
<evidence type="ECO:0000256" key="6">
    <source>
        <dbReference type="ARBA" id="ARBA00023157"/>
    </source>
</evidence>
<dbReference type="EC" id="1.8.3.2" evidence="2"/>
<sequence>MSNRRINISPNFWGPKGWFFIDSIVLSYPDSPSVNDKNEFYNFLMSLRDVLPCEGCRHHFKEYINKHPLSDKVLASKKYLIKWILDAHNHVRKNQNKKQISLKEFYDYYTRENKLEINEETSEVKSLIENFPYLPNYTSVIGIICIFIILYLLIAAKKKWY</sequence>
<keyword evidence="3" id="KW-0285">Flavoprotein</keyword>
<dbReference type="Pfam" id="PF04777">
    <property type="entry name" value="Evr1_Alr"/>
    <property type="match status" value="1"/>
</dbReference>